<protein>
    <submittedName>
        <fullName evidence="2">Prepilin-type N-terminal cleavage/methylation domain-containing protein</fullName>
    </submittedName>
</protein>
<dbReference type="RefSeq" id="WP_097190485.1">
    <property type="nucleotide sequence ID" value="NZ_OCSU01000002.1"/>
</dbReference>
<comment type="caution">
    <text evidence="2">The sequence shown here is derived from an EMBL/GenBank/DDBJ whole genome shotgun (WGS) entry which is preliminary data.</text>
</comment>
<evidence type="ECO:0000313" key="2">
    <source>
        <dbReference type="EMBL" id="SOE82583.1"/>
    </source>
</evidence>
<name>A0A7Z7IAY8_9BURK</name>
<keyword evidence="1" id="KW-0812">Transmembrane</keyword>
<evidence type="ECO:0000313" key="3">
    <source>
        <dbReference type="Proteomes" id="UP000219522"/>
    </source>
</evidence>
<dbReference type="Pfam" id="PF07963">
    <property type="entry name" value="N_methyl"/>
    <property type="match status" value="1"/>
</dbReference>
<reference evidence="2 3" key="1">
    <citation type="submission" date="2017-09" db="EMBL/GenBank/DDBJ databases">
        <authorList>
            <person name="Varghese N."/>
            <person name="Submissions S."/>
        </authorList>
    </citation>
    <scope>NUCLEOTIDE SEQUENCE [LARGE SCALE GENOMIC DNA]</scope>
    <source>
        <strain evidence="2 3">OK806</strain>
    </source>
</reference>
<keyword evidence="3" id="KW-1185">Reference proteome</keyword>
<dbReference type="NCBIfam" id="TIGR02532">
    <property type="entry name" value="IV_pilin_GFxxxE"/>
    <property type="match status" value="1"/>
</dbReference>
<organism evidence="2 3">
    <name type="scientific">Caballeronia arationis</name>
    <dbReference type="NCBI Taxonomy" id="1777142"/>
    <lineage>
        <taxon>Bacteria</taxon>
        <taxon>Pseudomonadati</taxon>
        <taxon>Pseudomonadota</taxon>
        <taxon>Betaproteobacteria</taxon>
        <taxon>Burkholderiales</taxon>
        <taxon>Burkholderiaceae</taxon>
        <taxon>Caballeronia</taxon>
    </lineage>
</organism>
<dbReference type="EMBL" id="OCSU01000002">
    <property type="protein sequence ID" value="SOE82583.1"/>
    <property type="molecule type" value="Genomic_DNA"/>
</dbReference>
<dbReference type="AlphaFoldDB" id="A0A7Z7IAY8"/>
<dbReference type="Proteomes" id="UP000219522">
    <property type="component" value="Unassembled WGS sequence"/>
</dbReference>
<accession>A0A7Z7IAY8</accession>
<keyword evidence="1" id="KW-1133">Transmembrane helix</keyword>
<evidence type="ECO:0000256" key="1">
    <source>
        <dbReference type="SAM" id="Phobius"/>
    </source>
</evidence>
<sequence>MIIHRTQYRRQRGDSLIEVMIALSLIAITTLGLIAGQTWFARSERMVLARERATLIADSVAEGIRRDEDRGPVVSQWRPRAASMLPQGDVDVFDQADSVRVAVVSWRADDSAEACAEPLAKPNSACVAVAFAR</sequence>
<feature type="transmembrane region" description="Helical" evidence="1">
    <location>
        <begin position="21"/>
        <end position="40"/>
    </location>
</feature>
<dbReference type="InterPro" id="IPR012902">
    <property type="entry name" value="N_methyl_site"/>
</dbReference>
<gene>
    <name evidence="2" type="ORF">SAMN05446927_5920</name>
</gene>
<keyword evidence="1" id="KW-0472">Membrane</keyword>
<proteinExistence type="predicted"/>